<evidence type="ECO:0000256" key="4">
    <source>
        <dbReference type="PIRNR" id="PIRNR005690"/>
    </source>
</evidence>
<keyword evidence="5" id="KW-0812">Transmembrane</keyword>
<organism evidence="6 7">
    <name type="scientific">Priestia megaterium</name>
    <name type="common">Bacillus megaterium</name>
    <dbReference type="NCBI Taxonomy" id="1404"/>
    <lineage>
        <taxon>Bacteria</taxon>
        <taxon>Bacillati</taxon>
        <taxon>Bacillota</taxon>
        <taxon>Bacilli</taxon>
        <taxon>Bacillales</taxon>
        <taxon>Bacillaceae</taxon>
        <taxon>Priestia</taxon>
    </lineage>
</organism>
<dbReference type="InterPro" id="IPR050768">
    <property type="entry name" value="UPF0353/GerABKA_families"/>
</dbReference>
<dbReference type="GO" id="GO:0009847">
    <property type="term" value="P:spore germination"/>
    <property type="evidence" value="ECO:0007669"/>
    <property type="project" value="UniProtKB-UniRule"/>
</dbReference>
<dbReference type="PIRSF" id="PIRSF005690">
    <property type="entry name" value="GerBA"/>
    <property type="match status" value="1"/>
</dbReference>
<feature type="transmembrane region" description="Helical" evidence="5">
    <location>
        <begin position="288"/>
        <end position="310"/>
    </location>
</feature>
<evidence type="ECO:0000256" key="5">
    <source>
        <dbReference type="SAM" id="Phobius"/>
    </source>
</evidence>
<evidence type="ECO:0000313" key="6">
    <source>
        <dbReference type="EMBL" id="MDD9786548.1"/>
    </source>
</evidence>
<dbReference type="EMBL" id="JARAOX010000233">
    <property type="protein sequence ID" value="MDD9786548.1"/>
    <property type="molecule type" value="Genomic_DNA"/>
</dbReference>
<dbReference type="PANTHER" id="PTHR22550">
    <property type="entry name" value="SPORE GERMINATION PROTEIN"/>
    <property type="match status" value="1"/>
</dbReference>
<dbReference type="Proteomes" id="UP001213771">
    <property type="component" value="Unassembled WGS sequence"/>
</dbReference>
<dbReference type="GO" id="GO:0005886">
    <property type="term" value="C:plasma membrane"/>
    <property type="evidence" value="ECO:0007669"/>
    <property type="project" value="UniProtKB-SubCell"/>
</dbReference>
<keyword evidence="3 4" id="KW-0472">Membrane</keyword>
<name>A0ABD4X1T7_PRIMG</name>
<evidence type="ECO:0000313" key="7">
    <source>
        <dbReference type="Proteomes" id="UP001213771"/>
    </source>
</evidence>
<sequence>MTKEETSLKEDLASNIAYLKNGIGQSSDILFQDFSIGQDKTPAMLILTEGLTETLLISDQVIRPLQHQEFCLKQNLIKCISSSILGIKTDQLRTFSEIGKAVLQGNGVLLVEGYSTGLSIEMKKVQQRSLEDPENESMLRGPKVGFIEELRTNTALIRQRANDPNLTIKEMLVGERNEKKIALLFIKGLTDRELVEDMIKRIRNIKIDDPMESGYIEQLIEDYPYSIFPQVQSTERPDRVVSALLEGKIGILLDGTPFATIAPITFNAILQTPDDYYQRWIPSTLLRILRYLSIYITIFLPGLYIAFVAFHPGLLPTTMALAIAGSRQNVPFPPLVEALLMEITIELLREAGLRLPKPIGQTLGLVGGVVIGQAAVQANIVSALMVVIVAVTATASFTIPQYEFSLSLRVLRFINMISASIFGLFGVIMGFLLLIGHLCQLESFKYEFYEPILAKDRKDLKDALLRLPLKLLPTHTQKPKRLSSKKQR</sequence>
<evidence type="ECO:0000256" key="2">
    <source>
        <dbReference type="ARBA" id="ARBA00005278"/>
    </source>
</evidence>
<evidence type="ECO:0000256" key="3">
    <source>
        <dbReference type="ARBA" id="ARBA00023136"/>
    </source>
</evidence>
<comment type="similarity">
    <text evidence="2 4">Belongs to the GerABKA family.</text>
</comment>
<protein>
    <submittedName>
        <fullName evidence="6">Spore germination protein</fullName>
    </submittedName>
</protein>
<comment type="caution">
    <text evidence="6">The sequence shown here is derived from an EMBL/GenBank/DDBJ whole genome shotgun (WGS) entry which is preliminary data.</text>
</comment>
<dbReference type="AlphaFoldDB" id="A0ABD4X1T7"/>
<feature type="transmembrane region" description="Helical" evidence="5">
    <location>
        <begin position="369"/>
        <end position="393"/>
    </location>
</feature>
<reference evidence="6 7" key="1">
    <citation type="submission" date="2023-02" db="EMBL/GenBank/DDBJ databases">
        <authorList>
            <person name="Olszewska D."/>
        </authorList>
    </citation>
    <scope>NUCLEOTIDE SEQUENCE [LARGE SCALE GENOMIC DNA]</scope>
    <source>
        <strain evidence="6 7">FDU301</strain>
    </source>
</reference>
<proteinExistence type="inferred from homology"/>
<evidence type="ECO:0000256" key="1">
    <source>
        <dbReference type="ARBA" id="ARBA00004141"/>
    </source>
</evidence>
<comment type="subcellular location">
    <subcellularLocation>
        <location evidence="4">Cell membrane</location>
    </subcellularLocation>
    <subcellularLocation>
        <location evidence="1">Membrane</location>
        <topology evidence="1">Multi-pass membrane protein</topology>
    </subcellularLocation>
</comment>
<dbReference type="Pfam" id="PF03323">
    <property type="entry name" value="GerA"/>
    <property type="match status" value="1"/>
</dbReference>
<dbReference type="InterPro" id="IPR004995">
    <property type="entry name" value="Spore_Ger"/>
</dbReference>
<keyword evidence="5" id="KW-1133">Transmembrane helix</keyword>
<dbReference type="PANTHER" id="PTHR22550:SF5">
    <property type="entry name" value="LEUCINE ZIPPER PROTEIN 4"/>
    <property type="match status" value="1"/>
</dbReference>
<feature type="transmembrane region" description="Helical" evidence="5">
    <location>
        <begin position="413"/>
        <end position="435"/>
    </location>
</feature>
<dbReference type="RefSeq" id="WP_057274236.1">
    <property type="nucleotide sequence ID" value="NZ_JAHTKR010000052.1"/>
</dbReference>
<accession>A0ABD4X1T7</accession>
<gene>
    <name evidence="6" type="ORF">PVE99_29750</name>
</gene>